<dbReference type="SUPFAM" id="SSF52540">
    <property type="entry name" value="P-loop containing nucleoside triphosphate hydrolases"/>
    <property type="match status" value="1"/>
</dbReference>
<dbReference type="GO" id="GO:0015421">
    <property type="term" value="F:ABC-type oligopeptide transporter activity"/>
    <property type="evidence" value="ECO:0007669"/>
    <property type="project" value="TreeGrafter"/>
</dbReference>
<evidence type="ECO:0000256" key="9">
    <source>
        <dbReference type="SAM" id="Phobius"/>
    </source>
</evidence>
<evidence type="ECO:0000256" key="3">
    <source>
        <dbReference type="ARBA" id="ARBA00022475"/>
    </source>
</evidence>
<evidence type="ECO:0000256" key="5">
    <source>
        <dbReference type="ARBA" id="ARBA00022741"/>
    </source>
</evidence>
<dbReference type="Proteomes" id="UP000032305">
    <property type="component" value="Unassembled WGS sequence"/>
</dbReference>
<protein>
    <submittedName>
        <fullName evidence="12">Putative ABC transporter ATP-binding protein</fullName>
    </submittedName>
</protein>
<sequence>MAQGDPRTEKEDEEDQGAQVSLRRVLGLFGHYRGRVALVALLIVLGAAVGLTTPFLLRAIIDQALPKRDMGLLALLVGALIGAGAAASAINAAHAILSARIGQSILHDLRVRVYGHLQSLSLGFFTKTRTGEIQSRIANDIGGLQSLVTNTAHELARNVSLVLMTAIAMLLLDWRLALFSMIIIPAVVYLSDHVGEKREAYTDRQQQRMADLSSTVQETLSISGIILARTMGRSAHLVRHFSRTSADVGALEVRSSTAGEWQWQLIHLLLDALPALTLFLGGWLISRDVSISIGTLVAMIALQEQLLWPLQELLRTGLEIRTTRALFARVFDYLDRPVEIVERPDAVTIALADMRGAVSIDKVSFAYDKGGEPTLRNVSIDIPAGAHVAIVGATGSGKTTLGYLLARLYDVDDGAIRFDGVDIRDLTFASLTDMLGVVTQEPYLLNASIADNLRFARPEATDAELAAAARAAQIADYIEALPKGYETIVGERGYRFSGGEKQRLALARTILRDPPILLLDEATSALDTRTEQAMSAALADLSGNRTTITIAHRLSTVRSADLIVVMQRGVVVESGTHDALIAKDGAYAALLHPDRA</sequence>
<dbReference type="GO" id="GO:0016887">
    <property type="term" value="F:ATP hydrolysis activity"/>
    <property type="evidence" value="ECO:0007669"/>
    <property type="project" value="InterPro"/>
</dbReference>
<reference evidence="12 13" key="1">
    <citation type="submission" date="2014-11" db="EMBL/GenBank/DDBJ databases">
        <title>Whole genome shotgun sequence of Sphingomonas parapaucimobilis NBRC 15100.</title>
        <authorList>
            <person name="Katano-Makiyama Y."/>
            <person name="Hosoyama A."/>
            <person name="Hashimoto M."/>
            <person name="Hosoyama Y."/>
            <person name="Noguchi M."/>
            <person name="Numata M."/>
            <person name="Tsuchikane K."/>
            <person name="Hirakata S."/>
            <person name="Uohara A."/>
            <person name="Shimodaira J."/>
            <person name="Ohji S."/>
            <person name="Ichikawa N."/>
            <person name="Kimura A."/>
            <person name="Yamazoe A."/>
            <person name="Fujita N."/>
        </authorList>
    </citation>
    <scope>NUCLEOTIDE SEQUENCE [LARGE SCALE GENOMIC DNA]</scope>
    <source>
        <strain evidence="12 13">NBRC 15100</strain>
    </source>
</reference>
<dbReference type="AlphaFoldDB" id="A0A0A1WB71"/>
<dbReference type="InterPro" id="IPR003439">
    <property type="entry name" value="ABC_transporter-like_ATP-bd"/>
</dbReference>
<keyword evidence="6 12" id="KW-0067">ATP-binding</keyword>
<dbReference type="PANTHER" id="PTHR43394:SF1">
    <property type="entry name" value="ATP-BINDING CASSETTE SUB-FAMILY B MEMBER 10, MITOCHONDRIAL"/>
    <property type="match status" value="1"/>
</dbReference>
<dbReference type="Pfam" id="PF00664">
    <property type="entry name" value="ABC_membrane"/>
    <property type="match status" value="1"/>
</dbReference>
<comment type="subcellular location">
    <subcellularLocation>
        <location evidence="1">Cell membrane</location>
        <topology evidence="1">Multi-pass membrane protein</topology>
    </subcellularLocation>
</comment>
<dbReference type="GO" id="GO:0005886">
    <property type="term" value="C:plasma membrane"/>
    <property type="evidence" value="ECO:0007669"/>
    <property type="project" value="UniProtKB-SubCell"/>
</dbReference>
<dbReference type="PANTHER" id="PTHR43394">
    <property type="entry name" value="ATP-DEPENDENT PERMEASE MDL1, MITOCHONDRIAL"/>
    <property type="match status" value="1"/>
</dbReference>
<dbReference type="InterPro" id="IPR027417">
    <property type="entry name" value="P-loop_NTPase"/>
</dbReference>
<evidence type="ECO:0000256" key="8">
    <source>
        <dbReference type="ARBA" id="ARBA00023136"/>
    </source>
</evidence>
<evidence type="ECO:0000256" key="6">
    <source>
        <dbReference type="ARBA" id="ARBA00022840"/>
    </source>
</evidence>
<feature type="transmembrane region" description="Helical" evidence="9">
    <location>
        <begin position="72"/>
        <end position="97"/>
    </location>
</feature>
<dbReference type="Gene3D" id="1.20.1560.10">
    <property type="entry name" value="ABC transporter type 1, transmembrane domain"/>
    <property type="match status" value="1"/>
</dbReference>
<dbReference type="OrthoDB" id="9804259at2"/>
<keyword evidence="5" id="KW-0547">Nucleotide-binding</keyword>
<evidence type="ECO:0000259" key="11">
    <source>
        <dbReference type="PROSITE" id="PS50929"/>
    </source>
</evidence>
<feature type="domain" description="ABC transporter" evidence="10">
    <location>
        <begin position="358"/>
        <end position="593"/>
    </location>
</feature>
<feature type="transmembrane region" description="Helical" evidence="9">
    <location>
        <begin position="161"/>
        <end position="190"/>
    </location>
</feature>
<comment type="caution">
    <text evidence="12">The sequence shown here is derived from an EMBL/GenBank/DDBJ whole genome shotgun (WGS) entry which is preliminary data.</text>
</comment>
<keyword evidence="8 9" id="KW-0472">Membrane</keyword>
<dbReference type="SMART" id="SM00382">
    <property type="entry name" value="AAA"/>
    <property type="match status" value="1"/>
</dbReference>
<dbReference type="PROSITE" id="PS00211">
    <property type="entry name" value="ABC_TRANSPORTER_1"/>
    <property type="match status" value="1"/>
</dbReference>
<keyword evidence="7 9" id="KW-1133">Transmembrane helix</keyword>
<dbReference type="GO" id="GO:0005524">
    <property type="term" value="F:ATP binding"/>
    <property type="evidence" value="ECO:0007669"/>
    <property type="project" value="UniProtKB-KW"/>
</dbReference>
<dbReference type="eggNOG" id="COG1132">
    <property type="taxonomic scope" value="Bacteria"/>
</dbReference>
<accession>A0A0A1WB71</accession>
<dbReference type="InterPro" id="IPR039421">
    <property type="entry name" value="Type_1_exporter"/>
</dbReference>
<keyword evidence="2" id="KW-0813">Transport</keyword>
<dbReference type="InterPro" id="IPR011527">
    <property type="entry name" value="ABC1_TM_dom"/>
</dbReference>
<feature type="domain" description="ABC transmembrane type-1" evidence="11">
    <location>
        <begin position="37"/>
        <end position="322"/>
    </location>
</feature>
<evidence type="ECO:0000256" key="4">
    <source>
        <dbReference type="ARBA" id="ARBA00022692"/>
    </source>
</evidence>
<feature type="transmembrane region" description="Helical" evidence="9">
    <location>
        <begin position="36"/>
        <end position="60"/>
    </location>
</feature>
<dbReference type="Pfam" id="PF00005">
    <property type="entry name" value="ABC_tran"/>
    <property type="match status" value="1"/>
</dbReference>
<dbReference type="SUPFAM" id="SSF90123">
    <property type="entry name" value="ABC transporter transmembrane region"/>
    <property type="match status" value="1"/>
</dbReference>
<keyword evidence="13" id="KW-1185">Reference proteome</keyword>
<organism evidence="12 13">
    <name type="scientific">Sphingomonas parapaucimobilis NBRC 15100</name>
    <dbReference type="NCBI Taxonomy" id="1219049"/>
    <lineage>
        <taxon>Bacteria</taxon>
        <taxon>Pseudomonadati</taxon>
        <taxon>Pseudomonadota</taxon>
        <taxon>Alphaproteobacteria</taxon>
        <taxon>Sphingomonadales</taxon>
        <taxon>Sphingomonadaceae</taxon>
        <taxon>Sphingomonas</taxon>
    </lineage>
</organism>
<dbReference type="RefSeq" id="WP_042490471.1">
    <property type="nucleotide sequence ID" value="NZ_BBPI01000087.1"/>
</dbReference>
<dbReference type="PROSITE" id="PS50929">
    <property type="entry name" value="ABC_TM1F"/>
    <property type="match status" value="1"/>
</dbReference>
<gene>
    <name evidence="12" type="ORF">SP5_087_00330</name>
</gene>
<dbReference type="PROSITE" id="PS50893">
    <property type="entry name" value="ABC_TRANSPORTER_2"/>
    <property type="match status" value="1"/>
</dbReference>
<proteinExistence type="predicted"/>
<dbReference type="EMBL" id="BBPI01000087">
    <property type="protein sequence ID" value="GAM02447.1"/>
    <property type="molecule type" value="Genomic_DNA"/>
</dbReference>
<evidence type="ECO:0000256" key="1">
    <source>
        <dbReference type="ARBA" id="ARBA00004651"/>
    </source>
</evidence>
<evidence type="ECO:0000259" key="10">
    <source>
        <dbReference type="PROSITE" id="PS50893"/>
    </source>
</evidence>
<name>A0A0A1WB71_9SPHN</name>
<dbReference type="Gene3D" id="3.40.50.300">
    <property type="entry name" value="P-loop containing nucleotide triphosphate hydrolases"/>
    <property type="match status" value="1"/>
</dbReference>
<dbReference type="FunFam" id="3.40.50.300:FF:000221">
    <property type="entry name" value="Multidrug ABC transporter ATP-binding protein"/>
    <property type="match status" value="1"/>
</dbReference>
<evidence type="ECO:0000256" key="2">
    <source>
        <dbReference type="ARBA" id="ARBA00022448"/>
    </source>
</evidence>
<keyword evidence="4 9" id="KW-0812">Transmembrane</keyword>
<evidence type="ECO:0000313" key="13">
    <source>
        <dbReference type="Proteomes" id="UP000032305"/>
    </source>
</evidence>
<dbReference type="InterPro" id="IPR017871">
    <property type="entry name" value="ABC_transporter-like_CS"/>
</dbReference>
<keyword evidence="3" id="KW-1003">Cell membrane</keyword>
<evidence type="ECO:0000313" key="12">
    <source>
        <dbReference type="EMBL" id="GAM02447.1"/>
    </source>
</evidence>
<evidence type="ECO:0000256" key="7">
    <source>
        <dbReference type="ARBA" id="ARBA00022989"/>
    </source>
</evidence>
<dbReference type="CDD" id="cd18550">
    <property type="entry name" value="ABC_6TM_exporter_like"/>
    <property type="match status" value="1"/>
</dbReference>
<dbReference type="InterPro" id="IPR036640">
    <property type="entry name" value="ABC1_TM_sf"/>
</dbReference>
<dbReference type="InterPro" id="IPR003593">
    <property type="entry name" value="AAA+_ATPase"/>
</dbReference>